<proteinExistence type="predicted"/>
<keyword evidence="2" id="KW-1133">Transmembrane helix</keyword>
<reference evidence="3" key="1">
    <citation type="journal article" date="2019" name="bioRxiv">
        <title>The Genome of the Zebra Mussel, Dreissena polymorpha: A Resource for Invasive Species Research.</title>
        <authorList>
            <person name="McCartney M.A."/>
            <person name="Auch B."/>
            <person name="Kono T."/>
            <person name="Mallez S."/>
            <person name="Zhang Y."/>
            <person name="Obille A."/>
            <person name="Becker A."/>
            <person name="Abrahante J.E."/>
            <person name="Garbe J."/>
            <person name="Badalamenti J.P."/>
            <person name="Herman A."/>
            <person name="Mangelson H."/>
            <person name="Liachko I."/>
            <person name="Sullivan S."/>
            <person name="Sone E.D."/>
            <person name="Koren S."/>
            <person name="Silverstein K.A.T."/>
            <person name="Beckman K.B."/>
            <person name="Gohl D.M."/>
        </authorList>
    </citation>
    <scope>NUCLEOTIDE SEQUENCE</scope>
    <source>
        <strain evidence="3">Duluth1</strain>
        <tissue evidence="3">Whole animal</tissue>
    </source>
</reference>
<feature type="region of interest" description="Disordered" evidence="1">
    <location>
        <begin position="293"/>
        <end position="312"/>
    </location>
</feature>
<dbReference type="AlphaFoldDB" id="A0A9D4CC20"/>
<feature type="region of interest" description="Disordered" evidence="1">
    <location>
        <begin position="49"/>
        <end position="98"/>
    </location>
</feature>
<dbReference type="EMBL" id="JAIWYP010000013">
    <property type="protein sequence ID" value="KAH3720718.1"/>
    <property type="molecule type" value="Genomic_DNA"/>
</dbReference>
<organism evidence="3 4">
    <name type="scientific">Dreissena polymorpha</name>
    <name type="common">Zebra mussel</name>
    <name type="synonym">Mytilus polymorpha</name>
    <dbReference type="NCBI Taxonomy" id="45954"/>
    <lineage>
        <taxon>Eukaryota</taxon>
        <taxon>Metazoa</taxon>
        <taxon>Spiralia</taxon>
        <taxon>Lophotrochozoa</taxon>
        <taxon>Mollusca</taxon>
        <taxon>Bivalvia</taxon>
        <taxon>Autobranchia</taxon>
        <taxon>Heteroconchia</taxon>
        <taxon>Euheterodonta</taxon>
        <taxon>Imparidentia</taxon>
        <taxon>Neoheterodontei</taxon>
        <taxon>Myida</taxon>
        <taxon>Dreissenoidea</taxon>
        <taxon>Dreissenidae</taxon>
        <taxon>Dreissena</taxon>
    </lineage>
</organism>
<evidence type="ECO:0000256" key="2">
    <source>
        <dbReference type="SAM" id="Phobius"/>
    </source>
</evidence>
<protein>
    <submittedName>
        <fullName evidence="3">Uncharacterized protein</fullName>
    </submittedName>
</protein>
<accession>A0A9D4CC20</accession>
<keyword evidence="4" id="KW-1185">Reference proteome</keyword>
<feature type="compositionally biased region" description="Basic and acidic residues" evidence="1">
    <location>
        <begin position="293"/>
        <end position="303"/>
    </location>
</feature>
<evidence type="ECO:0000313" key="3">
    <source>
        <dbReference type="EMBL" id="KAH3720718.1"/>
    </source>
</evidence>
<reference evidence="3" key="2">
    <citation type="submission" date="2020-11" db="EMBL/GenBank/DDBJ databases">
        <authorList>
            <person name="McCartney M.A."/>
            <person name="Auch B."/>
            <person name="Kono T."/>
            <person name="Mallez S."/>
            <person name="Becker A."/>
            <person name="Gohl D.M."/>
            <person name="Silverstein K.A.T."/>
            <person name="Koren S."/>
            <person name="Bechman K.B."/>
            <person name="Herman A."/>
            <person name="Abrahante J.E."/>
            <person name="Garbe J."/>
        </authorList>
    </citation>
    <scope>NUCLEOTIDE SEQUENCE</scope>
    <source>
        <strain evidence="3">Duluth1</strain>
        <tissue evidence="3">Whole animal</tissue>
    </source>
</reference>
<dbReference type="Proteomes" id="UP000828390">
    <property type="component" value="Unassembled WGS sequence"/>
</dbReference>
<keyword evidence="2" id="KW-0812">Transmembrane</keyword>
<feature type="transmembrane region" description="Helical" evidence="2">
    <location>
        <begin position="107"/>
        <end position="132"/>
    </location>
</feature>
<evidence type="ECO:0000256" key="1">
    <source>
        <dbReference type="SAM" id="MobiDB-lite"/>
    </source>
</evidence>
<sequence>MIEPNEKTLLSRHSAVPAYDSYATQCERFDPVIMSARYTQPYQVLSTTTTSSKIGYPKPTSESSLTLPEDQPINDSSVGGPANVSRETISDPKPSPGKSDPWKLVTLLLNIFLGLLIVALLLAIGFVCYRYISFGRERRRNTIKSETQTTLDDNRSTELHLLSDDKPDGQNLQDANHKQETVVHTHVTSNQNDPQSVLTPYETMIFKFNCPGQAIEDETAVYDTATGVSTFMPQPVARRVNGKLANTEESAYSSFDDEQPENYSEFTDLHGIDKDSLNPQNVKMVADLIEHRGHKCDPNKTADDSSSTSSKRIYEVPEYRVVSSSTKDPKQRNEVNNVRNSLHANHTNYSNKTANNHADQNHYGEIVVKVGNNVSDHRHIQVVPEEGCHHSSSSTTMQLIPEHKCLLHNIPPPPPPPSGSGMALKGRNSWSALHADV</sequence>
<keyword evidence="2" id="KW-0472">Membrane</keyword>
<comment type="caution">
    <text evidence="3">The sequence shown here is derived from an EMBL/GenBank/DDBJ whole genome shotgun (WGS) entry which is preliminary data.</text>
</comment>
<gene>
    <name evidence="3" type="ORF">DPMN_063622</name>
</gene>
<evidence type="ECO:0000313" key="4">
    <source>
        <dbReference type="Proteomes" id="UP000828390"/>
    </source>
</evidence>
<name>A0A9D4CC20_DREPO</name>